<dbReference type="InterPro" id="IPR013785">
    <property type="entry name" value="Aldolase_TIM"/>
</dbReference>
<dbReference type="InterPro" id="IPR050377">
    <property type="entry name" value="Radical_SAM_PqqE_MftC-like"/>
</dbReference>
<dbReference type="SUPFAM" id="SSF102114">
    <property type="entry name" value="Radical SAM enzymes"/>
    <property type="match status" value="1"/>
</dbReference>
<dbReference type="CDD" id="cd01335">
    <property type="entry name" value="Radical_SAM"/>
    <property type="match status" value="1"/>
</dbReference>
<feature type="domain" description="4Fe4S-binding SPASM" evidence="7">
    <location>
        <begin position="212"/>
        <end position="270"/>
    </location>
</feature>
<dbReference type="SFLD" id="SFLDG01386">
    <property type="entry name" value="main_SPASM_domain-containing"/>
    <property type="match status" value="1"/>
</dbReference>
<gene>
    <name evidence="8" type="ORF">GCM10010449_55990</name>
</gene>
<evidence type="ECO:0000259" key="7">
    <source>
        <dbReference type="Pfam" id="PF13186"/>
    </source>
</evidence>
<keyword evidence="9" id="KW-1185">Reference proteome</keyword>
<evidence type="ECO:0000313" key="8">
    <source>
        <dbReference type="EMBL" id="GAA3127402.1"/>
    </source>
</evidence>
<protein>
    <recommendedName>
        <fullName evidence="10">Radical SAM protein</fullName>
    </recommendedName>
</protein>
<organism evidence="8 9">
    <name type="scientific">Streptomyces rectiviolaceus</name>
    <dbReference type="NCBI Taxonomy" id="332591"/>
    <lineage>
        <taxon>Bacteria</taxon>
        <taxon>Bacillati</taxon>
        <taxon>Actinomycetota</taxon>
        <taxon>Actinomycetes</taxon>
        <taxon>Kitasatosporales</taxon>
        <taxon>Streptomycetaceae</taxon>
        <taxon>Streptomyces</taxon>
    </lineage>
</organism>
<keyword evidence="3" id="KW-0408">Iron</keyword>
<dbReference type="InterPro" id="IPR058240">
    <property type="entry name" value="rSAM_sf"/>
</dbReference>
<keyword evidence="4" id="KW-0411">Iron-sulfur</keyword>
<dbReference type="InterPro" id="IPR007197">
    <property type="entry name" value="rSAM"/>
</dbReference>
<dbReference type="CDD" id="cd21109">
    <property type="entry name" value="SPASM"/>
    <property type="match status" value="1"/>
</dbReference>
<accession>A0ABP6MWQ0</accession>
<dbReference type="SFLD" id="SFLDF00365">
    <property type="entry name" value="thuricin_CD_(TrnCD-like)"/>
    <property type="match status" value="1"/>
</dbReference>
<evidence type="ECO:0000256" key="1">
    <source>
        <dbReference type="ARBA" id="ARBA00022691"/>
    </source>
</evidence>
<dbReference type="PANTHER" id="PTHR11228:SF7">
    <property type="entry name" value="PQQA PEPTIDE CYCLASE"/>
    <property type="match status" value="1"/>
</dbReference>
<evidence type="ECO:0008006" key="10">
    <source>
        <dbReference type="Google" id="ProtNLM"/>
    </source>
</evidence>
<sequence>MTVIMDSAANTARSQISSLALEITGQCQNTCASHCYAQSGPSGNHGSMSREDWFELLDQAAGLGVGMVQYIGGEPTLHPYLPQLIERALSLGMGVEVFTNLVHIRPSMWDVFERPGVRLATSYYSDSAQEHEKITGGRGSYGRTKANIIEATRRGIPLRASLVHVLDGQRVDSARAELRRIGVTGEIRADRVRAIGNGESGTLQVHNPAELCGRCGTDRAAINPHGVVTPCVMSRWLTSGDLRHQTLAEILNGAEWRERMAVIPKRDGSCIPQTCTPAEDSCTPSPGVREGKATGCNPDQDGDDCSPAETPACNPSY</sequence>
<dbReference type="SFLD" id="SFLDG01216">
    <property type="entry name" value="thioether_bond_formation_requi"/>
    <property type="match status" value="1"/>
</dbReference>
<dbReference type="Pfam" id="PF13186">
    <property type="entry name" value="SPASM"/>
    <property type="match status" value="1"/>
</dbReference>
<keyword evidence="2" id="KW-0479">Metal-binding</keyword>
<dbReference type="PANTHER" id="PTHR11228">
    <property type="entry name" value="RADICAL SAM DOMAIN PROTEIN"/>
    <property type="match status" value="1"/>
</dbReference>
<evidence type="ECO:0000313" key="9">
    <source>
        <dbReference type="Proteomes" id="UP001501637"/>
    </source>
</evidence>
<reference evidence="9" key="1">
    <citation type="journal article" date="2019" name="Int. J. Syst. Evol. Microbiol.">
        <title>The Global Catalogue of Microorganisms (GCM) 10K type strain sequencing project: providing services to taxonomists for standard genome sequencing and annotation.</title>
        <authorList>
            <consortium name="The Broad Institute Genomics Platform"/>
            <consortium name="The Broad Institute Genome Sequencing Center for Infectious Disease"/>
            <person name="Wu L."/>
            <person name="Ma J."/>
        </authorList>
    </citation>
    <scope>NUCLEOTIDE SEQUENCE [LARGE SCALE GENOMIC DNA]</scope>
    <source>
        <strain evidence="9">JCM 9092</strain>
    </source>
</reference>
<dbReference type="RefSeq" id="WP_344525280.1">
    <property type="nucleotide sequence ID" value="NZ_BAAAUG010000112.1"/>
</dbReference>
<evidence type="ECO:0000256" key="3">
    <source>
        <dbReference type="ARBA" id="ARBA00023004"/>
    </source>
</evidence>
<dbReference type="Gene3D" id="3.20.20.70">
    <property type="entry name" value="Aldolase class I"/>
    <property type="match status" value="1"/>
</dbReference>
<dbReference type="EMBL" id="BAAAUG010000112">
    <property type="protein sequence ID" value="GAA3127402.1"/>
    <property type="molecule type" value="Genomic_DNA"/>
</dbReference>
<evidence type="ECO:0000256" key="5">
    <source>
        <dbReference type="SAM" id="MobiDB-lite"/>
    </source>
</evidence>
<evidence type="ECO:0000256" key="4">
    <source>
        <dbReference type="ARBA" id="ARBA00023014"/>
    </source>
</evidence>
<name>A0ABP6MWQ0_9ACTN</name>
<comment type="caution">
    <text evidence="8">The sequence shown here is derived from an EMBL/GenBank/DDBJ whole genome shotgun (WGS) entry which is preliminary data.</text>
</comment>
<evidence type="ECO:0000259" key="6">
    <source>
        <dbReference type="Pfam" id="PF04055"/>
    </source>
</evidence>
<keyword evidence="1" id="KW-0949">S-adenosyl-L-methionine</keyword>
<feature type="domain" description="Radical SAM core" evidence="6">
    <location>
        <begin position="22"/>
        <end position="169"/>
    </location>
</feature>
<dbReference type="Pfam" id="PF04055">
    <property type="entry name" value="Radical_SAM"/>
    <property type="match status" value="1"/>
</dbReference>
<feature type="region of interest" description="Disordered" evidence="5">
    <location>
        <begin position="278"/>
        <end position="317"/>
    </location>
</feature>
<dbReference type="Proteomes" id="UP001501637">
    <property type="component" value="Unassembled WGS sequence"/>
</dbReference>
<evidence type="ECO:0000256" key="2">
    <source>
        <dbReference type="ARBA" id="ARBA00022723"/>
    </source>
</evidence>
<dbReference type="SFLD" id="SFLDG01067">
    <property type="entry name" value="SPASM/twitch_domain_containing"/>
    <property type="match status" value="1"/>
</dbReference>
<proteinExistence type="predicted"/>
<dbReference type="SFLD" id="SFLDS00029">
    <property type="entry name" value="Radical_SAM"/>
    <property type="match status" value="1"/>
</dbReference>
<dbReference type="InterPro" id="IPR023885">
    <property type="entry name" value="4Fe4S-binding_SPASM_dom"/>
</dbReference>